<dbReference type="GO" id="GO:0006508">
    <property type="term" value="P:proteolysis"/>
    <property type="evidence" value="ECO:0007669"/>
    <property type="project" value="InterPro"/>
</dbReference>
<organism evidence="5 6">
    <name type="scientific">candidate division LCP-89 bacterium B3_LCP</name>
    <dbReference type="NCBI Taxonomy" id="2012998"/>
    <lineage>
        <taxon>Bacteria</taxon>
        <taxon>Pseudomonadati</taxon>
        <taxon>Bacteria division LCP-89</taxon>
    </lineage>
</organism>
<dbReference type="InterPro" id="IPR003961">
    <property type="entry name" value="FN3_dom"/>
</dbReference>
<dbReference type="SUPFAM" id="SSF52129">
    <property type="entry name" value="Caspase-like"/>
    <property type="match status" value="1"/>
</dbReference>
<dbReference type="Gene3D" id="2.60.40.10">
    <property type="entry name" value="Immunoglobulins"/>
    <property type="match status" value="2"/>
</dbReference>
<dbReference type="GO" id="GO:0008234">
    <property type="term" value="F:cysteine-type peptidase activity"/>
    <property type="evidence" value="ECO:0007669"/>
    <property type="project" value="InterPro"/>
</dbReference>
<dbReference type="EMBL" id="NJBN01000005">
    <property type="protein sequence ID" value="TKJ40463.1"/>
    <property type="molecule type" value="Genomic_DNA"/>
</dbReference>
<dbReference type="Gene3D" id="3.40.50.10390">
    <property type="entry name" value="Gingipain r, domain 1"/>
    <property type="match status" value="1"/>
</dbReference>
<sequence length="1298" mass="142675">MMFRTFAVLTALVMILSLAVVASEITIHRDLNIPEIEYRDGYHHFTTFPGPLYGEPGNPELPYVGQTVLLPPGEEVVSIQLNNEIWALAAEGVKPFPAQPPVPYSHTGEQVFTPPNQSVYNADELHPASPVSSFRTDFLSGHGIGSFSICSARLVPASGVLEALTSFDMVIQTAPTARAQNAYATMLKKTQAVNQRLAKSVDNIDLLSAYGATDNTDVVSVNYLIISSQEIAEYFQPLAEYRCSRGQQTEIVLVEDIDIQYAGLDLADKMRNCVIDYYQMNDLEYVLMAGDAEYVPKRGLFAQIGGTVDEDIPADLYFSNLDGNWNDDGDSRWGEPGEADLYSEVAVGRMAIDSEAEAENLINKIIMYENTPVVGDLEHALMLGEDLGWIVWGGENKEEIRLGSSMWGYTTVGFPPNFNVDVLYDMYSVWSPMDDLIPALNDGLHMVNHLGHCNVTYSMKLTNGVVTDEYLTNNGINHNFYIPYSQGCYNGSFDNRTTNYTYSIDCIAEEFTTIQNGAVAYLCNSRYGWGSYSSTGGPSQYYDRQYYDAIFSEEIYSIGWVNADSKEDNVPFLSQGATYWVYYEMNLLGDPAMDIWTASPQSITATHPGQIEIGTTQLSVSTGVPYATVAVSREDEVLGSGTANASGTILLILEEPISEAGELSLTAYKHNYLPYQGVIYAVPESGPYMYLTSVSYSDASGGNDDGNADLGETLDISADFMNIGYDPAVGIDAFLTCNTCAVSIIDGVLEVGDLGSMEAVEFEEAFTVQLLPSVQDGQVLPFIITLEDNQGSSWEYYFEVTAYAPQLQMVSHTITDTNDNWMTPGETGNIEIEIINNGTGGTTDLEFWLSTDNALATANPQGISADALASGESSAVVGFEFSIDPSMPDPSSLVVYITARDSRDYEKGFLIELPVGGYYDSMESGVGEWTHSSITPGFDDQWGMTELLNHTQNGNSSWHCGNEGLYTSNLDAALVTPEYTIDGCHQLQFHQWMNAEVASQTMYDGYAHDGGIVEMSYNGGDFEQIIPRGGYPFLIRDNGSPMPFAPETPVFSGQILWEEAIFDIEGQGTVQFRFRFGTNGDITLNGWFLDDLFLVKTSDPNPPTNVTIVNASAGVPEVVLTWNTPDVEFLDNKGIPGSRPSQTLEEYRVYRNGVFIDSVQALTYNDNLSYLEPGTYFYQVSGVFDGVEGSLSAPASYQYTSVEPETQSAVPTDTELSAAYPNPFNPVVNLRLDIATPQLVRLTVYDLLGRKVGTLHDGQMMTGRYTISWDASGQSSGMYFIRMETESYEGFQKVLLLK</sequence>
<evidence type="ECO:0000256" key="2">
    <source>
        <dbReference type="SAM" id="SignalP"/>
    </source>
</evidence>
<proteinExistence type="predicted"/>
<gene>
    <name evidence="5" type="ORF">CEE37_09120</name>
</gene>
<dbReference type="InterPro" id="IPR038490">
    <property type="entry name" value="Gingipain_propep_sf"/>
</dbReference>
<feature type="signal peptide" evidence="2">
    <location>
        <begin position="1"/>
        <end position="22"/>
    </location>
</feature>
<dbReference type="Gene3D" id="2.60.40.4070">
    <property type="match status" value="1"/>
</dbReference>
<feature type="chain" id="PRO_5022176609" description="Fibronectin type-III domain-containing protein" evidence="2">
    <location>
        <begin position="23"/>
        <end position="1298"/>
    </location>
</feature>
<evidence type="ECO:0008006" key="7">
    <source>
        <dbReference type="Google" id="ProtNLM"/>
    </source>
</evidence>
<dbReference type="Proteomes" id="UP000319619">
    <property type="component" value="Unassembled WGS sequence"/>
</dbReference>
<dbReference type="Pfam" id="PF01364">
    <property type="entry name" value="Peptidase_C25"/>
    <property type="match status" value="1"/>
</dbReference>
<dbReference type="InterPro" id="IPR013783">
    <property type="entry name" value="Ig-like_fold"/>
</dbReference>
<dbReference type="Gene3D" id="3.40.50.1460">
    <property type="match status" value="1"/>
</dbReference>
<evidence type="ECO:0000313" key="6">
    <source>
        <dbReference type="Proteomes" id="UP000319619"/>
    </source>
</evidence>
<dbReference type="Gene3D" id="2.60.40.3800">
    <property type="match status" value="1"/>
</dbReference>
<feature type="domain" description="Secretion system C-terminal sorting" evidence="4">
    <location>
        <begin position="1220"/>
        <end position="1294"/>
    </location>
</feature>
<dbReference type="InterPro" id="IPR026444">
    <property type="entry name" value="Secre_tail"/>
</dbReference>
<feature type="domain" description="Gingipain" evidence="3">
    <location>
        <begin position="223"/>
        <end position="594"/>
    </location>
</feature>
<dbReference type="InterPro" id="IPR029031">
    <property type="entry name" value="Gingipain_N_sf"/>
</dbReference>
<dbReference type="Pfam" id="PF18962">
    <property type="entry name" value="Por_Secre_tail"/>
    <property type="match status" value="1"/>
</dbReference>
<evidence type="ECO:0000256" key="1">
    <source>
        <dbReference type="ARBA" id="ARBA00022729"/>
    </source>
</evidence>
<name>A0A532UZT3_UNCL8</name>
<evidence type="ECO:0000313" key="5">
    <source>
        <dbReference type="EMBL" id="TKJ40463.1"/>
    </source>
</evidence>
<evidence type="ECO:0000259" key="4">
    <source>
        <dbReference type="Pfam" id="PF18962"/>
    </source>
</evidence>
<accession>A0A532UZT3</accession>
<reference evidence="5 6" key="1">
    <citation type="submission" date="2017-06" db="EMBL/GenBank/DDBJ databases">
        <title>Novel microbial phyla capable of carbon fixation and sulfur reduction in deep-sea sediments.</title>
        <authorList>
            <person name="Huang J."/>
            <person name="Baker B."/>
            <person name="Wang Y."/>
        </authorList>
    </citation>
    <scope>NUCLEOTIDE SEQUENCE [LARGE SCALE GENOMIC DNA]</scope>
    <source>
        <strain evidence="5">B3_LCP</strain>
    </source>
</reference>
<protein>
    <recommendedName>
        <fullName evidence="7">Fibronectin type-III domain-containing protein</fullName>
    </recommendedName>
</protein>
<evidence type="ECO:0000259" key="3">
    <source>
        <dbReference type="Pfam" id="PF01364"/>
    </source>
</evidence>
<dbReference type="CDD" id="cd00063">
    <property type="entry name" value="FN3"/>
    <property type="match status" value="1"/>
</dbReference>
<dbReference type="NCBIfam" id="TIGR04183">
    <property type="entry name" value="Por_Secre_tail"/>
    <property type="match status" value="1"/>
</dbReference>
<dbReference type="InterPro" id="IPR001769">
    <property type="entry name" value="Gingipain"/>
</dbReference>
<keyword evidence="1 2" id="KW-0732">Signal</keyword>
<dbReference type="InterPro" id="IPR029030">
    <property type="entry name" value="Caspase-like_dom_sf"/>
</dbReference>
<comment type="caution">
    <text evidence="5">The sequence shown here is derived from an EMBL/GenBank/DDBJ whole genome shotgun (WGS) entry which is preliminary data.</text>
</comment>